<dbReference type="Gene3D" id="3.40.190.10">
    <property type="entry name" value="Periplasmic binding protein-like II"/>
    <property type="match status" value="2"/>
</dbReference>
<accession>A0A2W2HDI7</accession>
<name>A0A2W2HDI7_9ACTN</name>
<keyword evidence="1 2" id="KW-0732">Signal</keyword>
<dbReference type="EMBL" id="POUA01000241">
    <property type="protein sequence ID" value="PZG37124.1"/>
    <property type="molecule type" value="Genomic_DNA"/>
</dbReference>
<feature type="chain" id="PRO_5038568185" description="Solute-binding protein family 3/N-terminal domain-containing protein" evidence="2">
    <location>
        <begin position="26"/>
        <end position="311"/>
    </location>
</feature>
<keyword evidence="5" id="KW-1185">Reference proteome</keyword>
<evidence type="ECO:0000256" key="1">
    <source>
        <dbReference type="ARBA" id="ARBA00022729"/>
    </source>
</evidence>
<evidence type="ECO:0000313" key="4">
    <source>
        <dbReference type="EMBL" id="PZG37124.1"/>
    </source>
</evidence>
<dbReference type="SMART" id="SM00062">
    <property type="entry name" value="PBPb"/>
    <property type="match status" value="1"/>
</dbReference>
<evidence type="ECO:0000259" key="3">
    <source>
        <dbReference type="SMART" id="SM00062"/>
    </source>
</evidence>
<reference evidence="4 5" key="1">
    <citation type="submission" date="2018-01" db="EMBL/GenBank/DDBJ databases">
        <title>Draft genome sequence of Sphaerisporangium sp. 7K107.</title>
        <authorList>
            <person name="Sahin N."/>
            <person name="Saygin H."/>
            <person name="Ay H."/>
        </authorList>
    </citation>
    <scope>NUCLEOTIDE SEQUENCE [LARGE SCALE GENOMIC DNA]</scope>
    <source>
        <strain evidence="4 5">7K107</strain>
    </source>
</reference>
<dbReference type="PANTHER" id="PTHR35936:SF17">
    <property type="entry name" value="ARGININE-BINDING EXTRACELLULAR PROTEIN ARTP"/>
    <property type="match status" value="1"/>
</dbReference>
<dbReference type="AlphaFoldDB" id="A0A2W2HDI7"/>
<dbReference type="PANTHER" id="PTHR35936">
    <property type="entry name" value="MEMBRANE-BOUND LYTIC MUREIN TRANSGLYCOSYLASE F"/>
    <property type="match status" value="1"/>
</dbReference>
<evidence type="ECO:0000313" key="5">
    <source>
        <dbReference type="Proteomes" id="UP000248544"/>
    </source>
</evidence>
<comment type="caution">
    <text evidence="4">The sequence shown here is derived from an EMBL/GenBank/DDBJ whole genome shotgun (WGS) entry which is preliminary data.</text>
</comment>
<organism evidence="4 5">
    <name type="scientific">Spongiactinospora gelatinilytica</name>
    <dbReference type="NCBI Taxonomy" id="2666298"/>
    <lineage>
        <taxon>Bacteria</taxon>
        <taxon>Bacillati</taxon>
        <taxon>Actinomycetota</taxon>
        <taxon>Actinomycetes</taxon>
        <taxon>Streptosporangiales</taxon>
        <taxon>Streptosporangiaceae</taxon>
        <taxon>Spongiactinospora</taxon>
    </lineage>
</organism>
<dbReference type="Pfam" id="PF00497">
    <property type="entry name" value="SBP_bac_3"/>
    <property type="match status" value="1"/>
</dbReference>
<dbReference type="RefSeq" id="WP_111170040.1">
    <property type="nucleotide sequence ID" value="NZ_POUA01000241.1"/>
</dbReference>
<proteinExistence type="predicted"/>
<evidence type="ECO:0000256" key="2">
    <source>
        <dbReference type="SAM" id="SignalP"/>
    </source>
</evidence>
<protein>
    <recommendedName>
        <fullName evidence="3">Solute-binding protein family 3/N-terminal domain-containing protein</fullName>
    </recommendedName>
</protein>
<dbReference type="InterPro" id="IPR001638">
    <property type="entry name" value="Solute-binding_3/MltF_N"/>
</dbReference>
<dbReference type="PROSITE" id="PS51257">
    <property type="entry name" value="PROKAR_LIPOPROTEIN"/>
    <property type="match status" value="1"/>
</dbReference>
<dbReference type="Proteomes" id="UP000248544">
    <property type="component" value="Unassembled WGS sequence"/>
</dbReference>
<feature type="signal peptide" evidence="2">
    <location>
        <begin position="1"/>
        <end position="25"/>
    </location>
</feature>
<gene>
    <name evidence="4" type="ORF">C1I98_25885</name>
</gene>
<feature type="domain" description="Solute-binding protein family 3/N-terminal" evidence="3">
    <location>
        <begin position="58"/>
        <end position="290"/>
    </location>
</feature>
<sequence>MRSRHLSIAAISATALFAISACGGAAQDTSSTTADTAQRGSKSAGKVAAPAKFTEKGTITYCSTFTNPPRSYTDNGKQVGAEIELGTALAATLGLKPKWVQIRVDGLIAALLGGQCDMIVSQLKIVPERDKTAWQLPYSIAATQLVVAKGNPKQVSDFESLAGKKVAAPDGTVAHDLLEQMNKRFTASGKAHIQIVPLASTTDLFQQVAAGVIDAAATTYSASSYYIGKAPERLETAGPPCLSDVKAGGRMGFMINKLDKDLYDAMGKAMDAVRETGEYQEIFHKYALDKETLDAAETAKPVACVPEGSGA</sequence>
<dbReference type="SUPFAM" id="SSF53850">
    <property type="entry name" value="Periplasmic binding protein-like II"/>
    <property type="match status" value="1"/>
</dbReference>